<dbReference type="Pfam" id="PF17853">
    <property type="entry name" value="GGDEF_2"/>
    <property type="match status" value="1"/>
</dbReference>
<feature type="domain" description="PucR C-terminal helix-turn-helix" evidence="3">
    <location>
        <begin position="640"/>
        <end position="695"/>
    </location>
</feature>
<comment type="similarity">
    <text evidence="1">Belongs to the CdaR family.</text>
</comment>
<dbReference type="Pfam" id="PF13556">
    <property type="entry name" value="HTH_30"/>
    <property type="match status" value="1"/>
</dbReference>
<dbReference type="PANTHER" id="PTHR33744">
    <property type="entry name" value="CARBOHYDRATE DIACID REGULATOR"/>
    <property type="match status" value="1"/>
</dbReference>
<evidence type="ECO:0000313" key="6">
    <source>
        <dbReference type="Proteomes" id="UP001589646"/>
    </source>
</evidence>
<dbReference type="PANTHER" id="PTHR33744:SF1">
    <property type="entry name" value="DNA-BINDING TRANSCRIPTIONAL ACTIVATOR ADER"/>
    <property type="match status" value="1"/>
</dbReference>
<feature type="region of interest" description="Disordered" evidence="2">
    <location>
        <begin position="353"/>
        <end position="483"/>
    </location>
</feature>
<dbReference type="InterPro" id="IPR025736">
    <property type="entry name" value="PucR_C-HTH_dom"/>
</dbReference>
<evidence type="ECO:0000256" key="1">
    <source>
        <dbReference type="ARBA" id="ARBA00006754"/>
    </source>
</evidence>
<dbReference type="InterPro" id="IPR051448">
    <property type="entry name" value="CdaR-like_regulators"/>
</dbReference>
<dbReference type="InterPro" id="IPR042070">
    <property type="entry name" value="PucR_C-HTH_sf"/>
</dbReference>
<evidence type="ECO:0000259" key="3">
    <source>
        <dbReference type="Pfam" id="PF13556"/>
    </source>
</evidence>
<keyword evidence="6" id="KW-1185">Reference proteome</keyword>
<feature type="compositionally biased region" description="Low complexity" evidence="2">
    <location>
        <begin position="451"/>
        <end position="466"/>
    </location>
</feature>
<evidence type="ECO:0000256" key="2">
    <source>
        <dbReference type="SAM" id="MobiDB-lite"/>
    </source>
</evidence>
<dbReference type="InterPro" id="IPR041522">
    <property type="entry name" value="CdaR_GGDEF"/>
</dbReference>
<protein>
    <submittedName>
        <fullName evidence="5">Helix-turn-helix domain-containing protein</fullName>
    </submittedName>
</protein>
<evidence type="ECO:0000259" key="4">
    <source>
        <dbReference type="Pfam" id="PF17853"/>
    </source>
</evidence>
<sequence>MSGPGGAMGGAAEWEAPVTVAELVNGGPLAGARMYGAGESPVHQVRIVDELAVFSSVAPHTAVVLIGAAASGGWAVEMAMRRAWEQAAACVIAPAGAVGAGSSAVLSERLGITLVFVTADPLVTAVEVASAAARPAAARTQLVARCATRLAEAGASARRVLGVLNAELPGTSVAFVDEYGTRLAGRTAALSSGAAGGGTAVPPSGPARRDPAVPASGLGGRGSAVPPAGLAGRGPAVRPSGLRGRDPAARPAGLEGRGPVVPSSGPAGRGPVARSSGVVGAWPAEVVVRGPAGEVLGRLVAGGPARSAGWPSVVRTVLELAVAPLAAWAATERLAAAGDFALQSALAERLLSEAASGPENPEGPAGSDVPCDLGGGLEDSDVPDVPGDLGFDDSDGADVPGNLGGIEDSDGPDVPGNLGGFEDSDGPVGFDGFEGAEGSESPAGSRGGSCSGLSGVAGPSAPSGSGRLRGGRSGRRSDDRRAGEGVWARAVALGWAVRGPVSAFMVRPSGWTAAGQDAPRAGEVIAATLGGAPVIRRGDGWAGWSALEPGELAERLGACLRALPWPCAAGVGTPVAGLRAVGESLLGAEAAAFLAGSGRVARSDRLGPAELLAAIPGGVLRAPATVVLRPLMAADREGTLLETLGAVLSEGGAVRAAERLGVHRNTITARLERIKEVGYDLDDPATRLALHLAWHVIRRG</sequence>
<organism evidence="5 6">
    <name type="scientific">Nonomuraea roseola</name>
    <dbReference type="NCBI Taxonomy" id="46179"/>
    <lineage>
        <taxon>Bacteria</taxon>
        <taxon>Bacillati</taxon>
        <taxon>Actinomycetota</taxon>
        <taxon>Actinomycetes</taxon>
        <taxon>Streptosporangiales</taxon>
        <taxon>Streptosporangiaceae</taxon>
        <taxon>Nonomuraea</taxon>
    </lineage>
</organism>
<evidence type="ECO:0000313" key="5">
    <source>
        <dbReference type="EMBL" id="MFB9531672.1"/>
    </source>
</evidence>
<feature type="region of interest" description="Disordered" evidence="2">
    <location>
        <begin position="191"/>
        <end position="276"/>
    </location>
</feature>
<dbReference type="RefSeq" id="WP_346119509.1">
    <property type="nucleotide sequence ID" value="NZ_BAAAXC010000008.1"/>
</dbReference>
<name>A0ABV5Q859_9ACTN</name>
<dbReference type="Gene3D" id="1.10.10.2840">
    <property type="entry name" value="PucR C-terminal helix-turn-helix domain"/>
    <property type="match status" value="1"/>
</dbReference>
<dbReference type="Proteomes" id="UP001589646">
    <property type="component" value="Unassembled WGS sequence"/>
</dbReference>
<comment type="caution">
    <text evidence="5">The sequence shown here is derived from an EMBL/GenBank/DDBJ whole genome shotgun (WGS) entry which is preliminary data.</text>
</comment>
<feature type="domain" description="CdaR GGDEF-like" evidence="4">
    <location>
        <begin position="482"/>
        <end position="592"/>
    </location>
</feature>
<dbReference type="EMBL" id="JBHMCE010000011">
    <property type="protein sequence ID" value="MFB9531672.1"/>
    <property type="molecule type" value="Genomic_DNA"/>
</dbReference>
<gene>
    <name evidence="5" type="ORF">ACFFRN_34150</name>
</gene>
<accession>A0ABV5Q859</accession>
<reference evidence="5 6" key="1">
    <citation type="submission" date="2024-09" db="EMBL/GenBank/DDBJ databases">
        <authorList>
            <person name="Sun Q."/>
            <person name="Mori K."/>
        </authorList>
    </citation>
    <scope>NUCLEOTIDE SEQUENCE [LARGE SCALE GENOMIC DNA]</scope>
    <source>
        <strain evidence="5 6">JCM 3323</strain>
    </source>
</reference>
<proteinExistence type="inferred from homology"/>